<dbReference type="GO" id="GO:0003677">
    <property type="term" value="F:DNA binding"/>
    <property type="evidence" value="ECO:0007669"/>
    <property type="project" value="InterPro"/>
</dbReference>
<accession>A0A9W7ZGB2</accession>
<dbReference type="GO" id="GO:0000706">
    <property type="term" value="P:meiotic DNA double-strand break processing"/>
    <property type="evidence" value="ECO:0007669"/>
    <property type="project" value="TreeGrafter"/>
</dbReference>
<dbReference type="PANTHER" id="PTHR10848:SF0">
    <property type="entry name" value="MEIOTIC RECOMBINATION PROTEIN SPO11"/>
    <property type="match status" value="1"/>
</dbReference>
<evidence type="ECO:0000259" key="1">
    <source>
        <dbReference type="Pfam" id="PF21180"/>
    </source>
</evidence>
<dbReference type="Proteomes" id="UP001150569">
    <property type="component" value="Unassembled WGS sequence"/>
</dbReference>
<reference evidence="2" key="1">
    <citation type="submission" date="2022-07" db="EMBL/GenBank/DDBJ databases">
        <title>Phylogenomic reconstructions and comparative analyses of Kickxellomycotina fungi.</title>
        <authorList>
            <person name="Reynolds N.K."/>
            <person name="Stajich J.E."/>
            <person name="Barry K."/>
            <person name="Grigoriev I.V."/>
            <person name="Crous P."/>
            <person name="Smith M.E."/>
        </authorList>
    </citation>
    <scope>NUCLEOTIDE SEQUENCE</scope>
    <source>
        <strain evidence="2">RSA 861</strain>
    </source>
</reference>
<feature type="domain" description="Topoisomerase 6 subunit A/Spo11 TOPRIM" evidence="1">
    <location>
        <begin position="3"/>
        <end position="87"/>
    </location>
</feature>
<organism evidence="2 3">
    <name type="scientific">Tieghemiomyces parasiticus</name>
    <dbReference type="NCBI Taxonomy" id="78921"/>
    <lineage>
        <taxon>Eukaryota</taxon>
        <taxon>Fungi</taxon>
        <taxon>Fungi incertae sedis</taxon>
        <taxon>Zoopagomycota</taxon>
        <taxon>Kickxellomycotina</taxon>
        <taxon>Dimargaritomycetes</taxon>
        <taxon>Dimargaritales</taxon>
        <taxon>Dimargaritaceae</taxon>
        <taxon>Tieghemiomyces</taxon>
    </lineage>
</organism>
<dbReference type="InterPro" id="IPR002815">
    <property type="entry name" value="Spo11/TopoVI_A"/>
</dbReference>
<sequence>MGYYKADLAVPELRWLGIHGCDVQRYSGVCSRFLVPLTPTDRTKLLHLAERPEVVDHPAWRFEIQSMMQSQLKAEIQCVCSADYAELLRYLDWKLAKPDLWL</sequence>
<dbReference type="EMBL" id="JANBPT010001482">
    <property type="protein sequence ID" value="KAJ1907361.1"/>
    <property type="molecule type" value="Genomic_DNA"/>
</dbReference>
<evidence type="ECO:0000313" key="3">
    <source>
        <dbReference type="Proteomes" id="UP001150569"/>
    </source>
</evidence>
<dbReference type="OrthoDB" id="5377392at2759"/>
<dbReference type="InterPro" id="IPR034136">
    <property type="entry name" value="TOPRIM_Topo6A/Spo11"/>
</dbReference>
<protein>
    <submittedName>
        <fullName evidence="2">Endodeoxyribonuclease</fullName>
    </submittedName>
</protein>
<dbReference type="InterPro" id="IPR036078">
    <property type="entry name" value="Spo11/TopoVI_A_sf"/>
</dbReference>
<gene>
    <name evidence="2" type="primary">SPO11</name>
    <name evidence="2" type="ORF">IWQ60_011880</name>
</gene>
<dbReference type="GO" id="GO:0007131">
    <property type="term" value="P:reciprocal meiotic recombination"/>
    <property type="evidence" value="ECO:0007669"/>
    <property type="project" value="TreeGrafter"/>
</dbReference>
<comment type="caution">
    <text evidence="2">The sequence shown here is derived from an EMBL/GenBank/DDBJ whole genome shotgun (WGS) entry which is preliminary data.</text>
</comment>
<dbReference type="Gene3D" id="3.40.1360.10">
    <property type="match status" value="1"/>
</dbReference>
<dbReference type="GO" id="GO:0003918">
    <property type="term" value="F:DNA topoisomerase type II (double strand cut, ATP-hydrolyzing) activity"/>
    <property type="evidence" value="ECO:0007669"/>
    <property type="project" value="InterPro"/>
</dbReference>
<dbReference type="PANTHER" id="PTHR10848">
    <property type="entry name" value="MEIOTIC RECOMBINATION PROTEIN SPO11"/>
    <property type="match status" value="1"/>
</dbReference>
<keyword evidence="3" id="KW-1185">Reference proteome</keyword>
<name>A0A9W7ZGB2_9FUNG</name>
<dbReference type="GO" id="GO:0000228">
    <property type="term" value="C:nuclear chromosome"/>
    <property type="evidence" value="ECO:0007669"/>
    <property type="project" value="TreeGrafter"/>
</dbReference>
<dbReference type="GO" id="GO:0042138">
    <property type="term" value="P:meiotic DNA double-strand break formation"/>
    <property type="evidence" value="ECO:0007669"/>
    <property type="project" value="TreeGrafter"/>
</dbReference>
<proteinExistence type="predicted"/>
<dbReference type="SUPFAM" id="SSF56726">
    <property type="entry name" value="DNA topoisomerase IV, alpha subunit"/>
    <property type="match status" value="1"/>
</dbReference>
<dbReference type="AlphaFoldDB" id="A0A9W7ZGB2"/>
<dbReference type="Pfam" id="PF21180">
    <property type="entry name" value="TOP6A-Spo11_Toprim"/>
    <property type="match status" value="1"/>
</dbReference>
<evidence type="ECO:0000313" key="2">
    <source>
        <dbReference type="EMBL" id="KAJ1907361.1"/>
    </source>
</evidence>